<dbReference type="AlphaFoldDB" id="A0A0R2CRZ2"/>
<dbReference type="GO" id="GO:0015108">
    <property type="term" value="F:chloride transmembrane transporter activity"/>
    <property type="evidence" value="ECO:0007669"/>
    <property type="project" value="InterPro"/>
</dbReference>
<feature type="transmembrane region" description="Helical" evidence="5">
    <location>
        <begin position="97"/>
        <end position="126"/>
    </location>
</feature>
<keyword evidence="4 5" id="KW-0472">Membrane</keyword>
<proteinExistence type="predicted"/>
<feature type="transmembrane region" description="Helical" evidence="5">
    <location>
        <begin position="360"/>
        <end position="385"/>
    </location>
</feature>
<keyword evidence="2 5" id="KW-0812">Transmembrane</keyword>
<evidence type="ECO:0000256" key="4">
    <source>
        <dbReference type="ARBA" id="ARBA00023136"/>
    </source>
</evidence>
<dbReference type="Proteomes" id="UP000051256">
    <property type="component" value="Unassembled WGS sequence"/>
</dbReference>
<evidence type="ECO:0000313" key="6">
    <source>
        <dbReference type="EMBL" id="KRM94574.1"/>
    </source>
</evidence>
<feature type="transmembrane region" description="Helical" evidence="5">
    <location>
        <begin position="323"/>
        <end position="354"/>
    </location>
</feature>
<dbReference type="Gene3D" id="1.10.3080.10">
    <property type="entry name" value="Clc chloride channel"/>
    <property type="match status" value="1"/>
</dbReference>
<evidence type="ECO:0000256" key="2">
    <source>
        <dbReference type="ARBA" id="ARBA00022692"/>
    </source>
</evidence>
<keyword evidence="7" id="KW-1185">Reference proteome</keyword>
<dbReference type="InterPro" id="IPR001807">
    <property type="entry name" value="ClC"/>
</dbReference>
<feature type="transmembrane region" description="Helical" evidence="5">
    <location>
        <begin position="291"/>
        <end position="311"/>
    </location>
</feature>
<name>A0A0R2CRZ2_9LACO</name>
<protein>
    <recommendedName>
        <fullName evidence="8">Chloride channel protein</fullName>
    </recommendedName>
</protein>
<evidence type="ECO:0008006" key="8">
    <source>
        <dbReference type="Google" id="ProtNLM"/>
    </source>
</evidence>
<evidence type="ECO:0000256" key="5">
    <source>
        <dbReference type="SAM" id="Phobius"/>
    </source>
</evidence>
<reference evidence="6 7" key="1">
    <citation type="journal article" date="2015" name="Genome Announc.">
        <title>Expanding the biotechnology potential of lactobacilli through comparative genomics of 213 strains and associated genera.</title>
        <authorList>
            <person name="Sun Z."/>
            <person name="Harris H.M."/>
            <person name="McCann A."/>
            <person name="Guo C."/>
            <person name="Argimon S."/>
            <person name="Zhang W."/>
            <person name="Yang X."/>
            <person name="Jeffery I.B."/>
            <person name="Cooney J.C."/>
            <person name="Kagawa T.F."/>
            <person name="Liu W."/>
            <person name="Song Y."/>
            <person name="Salvetti E."/>
            <person name="Wrobel A."/>
            <person name="Rasinkangas P."/>
            <person name="Parkhill J."/>
            <person name="Rea M.C."/>
            <person name="O'Sullivan O."/>
            <person name="Ritari J."/>
            <person name="Douillard F.P."/>
            <person name="Paul Ross R."/>
            <person name="Yang R."/>
            <person name="Briner A.E."/>
            <person name="Felis G.E."/>
            <person name="de Vos W.M."/>
            <person name="Barrangou R."/>
            <person name="Klaenhammer T.R."/>
            <person name="Caufield P.W."/>
            <person name="Cui Y."/>
            <person name="Zhang H."/>
            <person name="O'Toole P.W."/>
        </authorList>
    </citation>
    <scope>NUCLEOTIDE SEQUENCE [LARGE SCALE GENOMIC DNA]</scope>
    <source>
        <strain evidence="6 7">DSM 24302</strain>
    </source>
</reference>
<dbReference type="PANTHER" id="PTHR43427:SF12">
    <property type="entry name" value="CHLORIDE TRANSPORTER"/>
    <property type="match status" value="1"/>
</dbReference>
<dbReference type="RefSeq" id="WP_056977846.1">
    <property type="nucleotide sequence ID" value="NZ_AYZR01000004.1"/>
</dbReference>
<keyword evidence="3 5" id="KW-1133">Transmembrane helix</keyword>
<dbReference type="EMBL" id="AYZR01000004">
    <property type="protein sequence ID" value="KRM94574.1"/>
    <property type="molecule type" value="Genomic_DNA"/>
</dbReference>
<evidence type="ECO:0000256" key="3">
    <source>
        <dbReference type="ARBA" id="ARBA00022989"/>
    </source>
</evidence>
<sequence>MHKFIKELGYGVGLGIITALIIVLFTSLVHWGTWLLWEFLPAELGQPVFWPLLIGLVGGLVVGLLQKYVGPYPYHMQETLKRTKQPQFYRGKTWRNFVNAIVILIFGAGVGPEAALVAIVACFVVWINDRLQYADSNPEFLTTNGLGAVMALVFTNPFFGLSEQIDHEPAKTKSAAHYAVNIATIASAWLVFSTLQKLVSTPFFHLRFQHFNWSWSWLWAGLLAFVLAEAYSWLYFQAIKPLEALGKLPQPIWLALLGGLVLGLTGMWSSYLLFSGEESIVTLLQNYSKMSVGFLIILGIGKMLLAIFYNATGWRGGDIFPNIFGSICLGLAVGVALGLPVIAVATVSCAVILTNIMQKPLLVCGLLILVLPLSLFPIVVVSSLASAGVHKLLPRSESAA</sequence>
<organism evidence="6 7">
    <name type="scientific">Lentilactobacillus senioris DSM 24302 = JCM 17472</name>
    <dbReference type="NCBI Taxonomy" id="1423802"/>
    <lineage>
        <taxon>Bacteria</taxon>
        <taxon>Bacillati</taxon>
        <taxon>Bacillota</taxon>
        <taxon>Bacilli</taxon>
        <taxon>Lactobacillales</taxon>
        <taxon>Lactobacillaceae</taxon>
        <taxon>Lentilactobacillus</taxon>
    </lineage>
</organism>
<dbReference type="PANTHER" id="PTHR43427">
    <property type="entry name" value="CHLORIDE CHANNEL PROTEIN CLC-E"/>
    <property type="match status" value="1"/>
</dbReference>
<dbReference type="Pfam" id="PF00654">
    <property type="entry name" value="Voltage_CLC"/>
    <property type="match status" value="1"/>
</dbReference>
<evidence type="ECO:0000256" key="1">
    <source>
        <dbReference type="ARBA" id="ARBA00004141"/>
    </source>
</evidence>
<feature type="transmembrane region" description="Helical" evidence="5">
    <location>
        <begin position="215"/>
        <end position="236"/>
    </location>
</feature>
<accession>A0A0R2CRZ2</accession>
<dbReference type="InterPro" id="IPR050368">
    <property type="entry name" value="ClC-type_chloride_channel"/>
</dbReference>
<feature type="transmembrane region" description="Helical" evidence="5">
    <location>
        <begin position="12"/>
        <end position="37"/>
    </location>
</feature>
<feature type="transmembrane region" description="Helical" evidence="5">
    <location>
        <begin position="146"/>
        <end position="163"/>
    </location>
</feature>
<comment type="caution">
    <text evidence="6">The sequence shown here is derived from an EMBL/GenBank/DDBJ whole genome shotgun (WGS) entry which is preliminary data.</text>
</comment>
<feature type="transmembrane region" description="Helical" evidence="5">
    <location>
        <begin position="49"/>
        <end position="69"/>
    </location>
</feature>
<dbReference type="PATRIC" id="fig|1423802.4.peg.1554"/>
<dbReference type="GO" id="GO:0016020">
    <property type="term" value="C:membrane"/>
    <property type="evidence" value="ECO:0007669"/>
    <property type="project" value="UniProtKB-SubCell"/>
</dbReference>
<dbReference type="CDD" id="cd00400">
    <property type="entry name" value="Voltage_gated_ClC"/>
    <property type="match status" value="1"/>
</dbReference>
<dbReference type="SUPFAM" id="SSF81340">
    <property type="entry name" value="Clc chloride channel"/>
    <property type="match status" value="1"/>
</dbReference>
<gene>
    <name evidence="6" type="ORF">FC56_GL001533</name>
</gene>
<dbReference type="InterPro" id="IPR014743">
    <property type="entry name" value="Cl-channel_core"/>
</dbReference>
<feature type="transmembrane region" description="Helical" evidence="5">
    <location>
        <begin position="248"/>
        <end position="271"/>
    </location>
</feature>
<dbReference type="STRING" id="1423802.FC56_GL001533"/>
<comment type="subcellular location">
    <subcellularLocation>
        <location evidence="1">Membrane</location>
        <topology evidence="1">Multi-pass membrane protein</topology>
    </subcellularLocation>
</comment>
<evidence type="ECO:0000313" key="7">
    <source>
        <dbReference type="Proteomes" id="UP000051256"/>
    </source>
</evidence>